<reference evidence="3 4" key="1">
    <citation type="submission" date="2019-04" db="EMBL/GenBank/DDBJ databases">
        <authorList>
            <person name="Li M."/>
            <person name="Gao C."/>
        </authorList>
    </citation>
    <scope>NUCLEOTIDE SEQUENCE [LARGE SCALE GENOMIC DNA]</scope>
    <source>
        <strain evidence="3 4">BGMRC 2031</strain>
    </source>
</reference>
<dbReference type="Pfam" id="PF12146">
    <property type="entry name" value="Hydrolase_4"/>
    <property type="match status" value="1"/>
</dbReference>
<keyword evidence="4" id="KW-1185">Reference proteome</keyword>
<proteinExistence type="predicted"/>
<dbReference type="PANTHER" id="PTHR11614">
    <property type="entry name" value="PHOSPHOLIPASE-RELATED"/>
    <property type="match status" value="1"/>
</dbReference>
<dbReference type="RefSeq" id="WP_136991520.1">
    <property type="nucleotide sequence ID" value="NZ_SZPQ01000028.1"/>
</dbReference>
<evidence type="ECO:0000313" key="3">
    <source>
        <dbReference type="EMBL" id="TKI04480.1"/>
    </source>
</evidence>
<dbReference type="InterPro" id="IPR029058">
    <property type="entry name" value="AB_hydrolase_fold"/>
</dbReference>
<feature type="domain" description="Serine aminopeptidase S33" evidence="2">
    <location>
        <begin position="16"/>
        <end position="254"/>
    </location>
</feature>
<dbReference type="InterPro" id="IPR022742">
    <property type="entry name" value="Hydrolase_4"/>
</dbReference>
<accession>A0ABY2SJ36</accession>
<organism evidence="3 4">
    <name type="scientific">Martelella alba</name>
    <dbReference type="NCBI Taxonomy" id="2590451"/>
    <lineage>
        <taxon>Bacteria</taxon>
        <taxon>Pseudomonadati</taxon>
        <taxon>Pseudomonadota</taxon>
        <taxon>Alphaproteobacteria</taxon>
        <taxon>Hyphomicrobiales</taxon>
        <taxon>Aurantimonadaceae</taxon>
        <taxon>Martelella</taxon>
    </lineage>
</organism>
<sequence length="297" mass="32994">MISHHDFLFEGGRIGVLLIHGLTGTPTEMRGIGREFHRAGLTVYGMQLAGHCGDVDDLIATNWRDWYHSVEECADKLRRQVDYLYVGGLSMGAVLALNYAADYPERVQGVLVYGATFRFDGWTIPTFSKIVGPWFLTLMDRLRLGRRRIFNEEPPYGIRNEQLRRKIAQSMLSGDSGAAGLAGNPWPSLSQLVYLTRHVRQALPKITSPCLVMHAENDDIAHRRNGELVRDRVSGPVNLVLLKNSYHMITIDNDRREVVSRSIAFMQQHVPAGGMAGGQSAAAANRRPGLNSSIQGA</sequence>
<dbReference type="GO" id="GO:0016787">
    <property type="term" value="F:hydrolase activity"/>
    <property type="evidence" value="ECO:0007669"/>
    <property type="project" value="UniProtKB-KW"/>
</dbReference>
<dbReference type="PIRSF" id="PIRSF017388">
    <property type="entry name" value="Esterase_lipase"/>
    <property type="match status" value="1"/>
</dbReference>
<evidence type="ECO:0000313" key="4">
    <source>
        <dbReference type="Proteomes" id="UP000305202"/>
    </source>
</evidence>
<evidence type="ECO:0000256" key="1">
    <source>
        <dbReference type="SAM" id="MobiDB-lite"/>
    </source>
</evidence>
<dbReference type="EMBL" id="SZPQ01000028">
    <property type="protein sequence ID" value="TKI04480.1"/>
    <property type="molecule type" value="Genomic_DNA"/>
</dbReference>
<dbReference type="InterPro" id="IPR051044">
    <property type="entry name" value="MAG_DAG_Lipase"/>
</dbReference>
<comment type="caution">
    <text evidence="3">The sequence shown here is derived from an EMBL/GenBank/DDBJ whole genome shotgun (WGS) entry which is preliminary data.</text>
</comment>
<dbReference type="Gene3D" id="3.40.50.1820">
    <property type="entry name" value="alpha/beta hydrolase"/>
    <property type="match status" value="1"/>
</dbReference>
<dbReference type="SUPFAM" id="SSF53474">
    <property type="entry name" value="alpha/beta-Hydrolases"/>
    <property type="match status" value="1"/>
</dbReference>
<gene>
    <name evidence="3" type="ORF">FCN80_17815</name>
</gene>
<dbReference type="InterPro" id="IPR012354">
    <property type="entry name" value="Esterase_lipase"/>
</dbReference>
<keyword evidence="3" id="KW-0378">Hydrolase</keyword>
<evidence type="ECO:0000259" key="2">
    <source>
        <dbReference type="Pfam" id="PF12146"/>
    </source>
</evidence>
<dbReference type="Proteomes" id="UP000305202">
    <property type="component" value="Unassembled WGS sequence"/>
</dbReference>
<feature type="region of interest" description="Disordered" evidence="1">
    <location>
        <begin position="274"/>
        <end position="297"/>
    </location>
</feature>
<name>A0ABY2SJ36_9HYPH</name>
<protein>
    <submittedName>
        <fullName evidence="3">Alpha/beta fold hydrolase</fullName>
    </submittedName>
</protein>